<name>A0A1F6EXU4_9BACT</name>
<proteinExistence type="inferred from homology"/>
<comment type="caution">
    <text evidence="6">The sequence shown here is derived from an EMBL/GenBank/DDBJ whole genome shotgun (WGS) entry which is preliminary data.</text>
</comment>
<dbReference type="GO" id="GO:0004132">
    <property type="term" value="F:dCMP deaminase activity"/>
    <property type="evidence" value="ECO:0007669"/>
    <property type="project" value="TreeGrafter"/>
</dbReference>
<dbReference type="PROSITE" id="PS00903">
    <property type="entry name" value="CYT_DCMP_DEAMINASES_1"/>
    <property type="match status" value="1"/>
</dbReference>
<dbReference type="Pfam" id="PF00383">
    <property type="entry name" value="dCMP_cyt_deam_1"/>
    <property type="match status" value="1"/>
</dbReference>
<evidence type="ECO:0000256" key="3">
    <source>
        <dbReference type="ARBA" id="ARBA00022801"/>
    </source>
</evidence>
<keyword evidence="3" id="KW-0378">Hydrolase</keyword>
<sequence length="200" mass="22961">MKEPLQWLPNTDPEVVKRMFQYKLDRSFQRPSQLDIEAQKAIVISKRSTCMFYEVGATLFYVRDGIYHLSDGYNGASKGDVDPRIEGCARIVDGVIQEGKGLCRGSHAELNAIGNCPVDPATYDDVRMMITLHPCYGCAKQIVNRGIKTVYHIWEYGREAFVTDYLTKLGVKVERYSSTFLQRWIERNGYDPIGLRHQER</sequence>
<dbReference type="InterPro" id="IPR002125">
    <property type="entry name" value="CMP_dCMP_dom"/>
</dbReference>
<gene>
    <name evidence="6" type="ORF">A3A36_01935</name>
</gene>
<dbReference type="EMBL" id="MFLW01000008">
    <property type="protein sequence ID" value="OGG78439.1"/>
    <property type="molecule type" value="Genomic_DNA"/>
</dbReference>
<keyword evidence="4" id="KW-0862">Zinc</keyword>
<evidence type="ECO:0000256" key="4">
    <source>
        <dbReference type="ARBA" id="ARBA00022833"/>
    </source>
</evidence>
<dbReference type="PANTHER" id="PTHR11086:SF18">
    <property type="entry name" value="DEOXYCYTIDYLATE DEAMINASE"/>
    <property type="match status" value="1"/>
</dbReference>
<evidence type="ECO:0000256" key="1">
    <source>
        <dbReference type="ARBA" id="ARBA00006576"/>
    </source>
</evidence>
<dbReference type="Proteomes" id="UP000178811">
    <property type="component" value="Unassembled WGS sequence"/>
</dbReference>
<dbReference type="SUPFAM" id="SSF53927">
    <property type="entry name" value="Cytidine deaminase-like"/>
    <property type="match status" value="1"/>
</dbReference>
<dbReference type="AlphaFoldDB" id="A0A1F6EXU4"/>
<dbReference type="InterPro" id="IPR016193">
    <property type="entry name" value="Cytidine_deaminase-like"/>
</dbReference>
<dbReference type="InterPro" id="IPR015517">
    <property type="entry name" value="dCMP_deaminase-rel"/>
</dbReference>
<evidence type="ECO:0000256" key="2">
    <source>
        <dbReference type="ARBA" id="ARBA00022723"/>
    </source>
</evidence>
<evidence type="ECO:0000313" key="7">
    <source>
        <dbReference type="Proteomes" id="UP000178811"/>
    </source>
</evidence>
<feature type="domain" description="CMP/dCMP-type deaminase" evidence="5">
    <location>
        <begin position="39"/>
        <end position="151"/>
    </location>
</feature>
<evidence type="ECO:0000313" key="6">
    <source>
        <dbReference type="EMBL" id="OGG78439.1"/>
    </source>
</evidence>
<protein>
    <recommendedName>
        <fullName evidence="5">CMP/dCMP-type deaminase domain-containing protein</fullName>
    </recommendedName>
</protein>
<comment type="similarity">
    <text evidence="1">Belongs to the cytidine and deoxycytidylate deaminase family.</text>
</comment>
<keyword evidence="2" id="KW-0479">Metal-binding</keyword>
<dbReference type="Gene3D" id="3.40.140.10">
    <property type="entry name" value="Cytidine Deaminase, domain 2"/>
    <property type="match status" value="1"/>
</dbReference>
<accession>A0A1F6EXU4</accession>
<evidence type="ECO:0000259" key="5">
    <source>
        <dbReference type="Pfam" id="PF00383"/>
    </source>
</evidence>
<dbReference type="InterPro" id="IPR016192">
    <property type="entry name" value="APOBEC/CMP_deaminase_Zn-bd"/>
</dbReference>
<dbReference type="PANTHER" id="PTHR11086">
    <property type="entry name" value="DEOXYCYTIDYLATE DEAMINASE-RELATED"/>
    <property type="match status" value="1"/>
</dbReference>
<organism evidence="6 7">
    <name type="scientific">Candidatus Kaiserbacteria bacterium RIFCSPLOWO2_01_FULL_52_12b</name>
    <dbReference type="NCBI Taxonomy" id="1798509"/>
    <lineage>
        <taxon>Bacteria</taxon>
        <taxon>Candidatus Kaiseribacteriota</taxon>
    </lineage>
</organism>
<dbReference type="GO" id="GO:0005737">
    <property type="term" value="C:cytoplasm"/>
    <property type="evidence" value="ECO:0007669"/>
    <property type="project" value="TreeGrafter"/>
</dbReference>
<dbReference type="GO" id="GO:0008270">
    <property type="term" value="F:zinc ion binding"/>
    <property type="evidence" value="ECO:0007669"/>
    <property type="project" value="InterPro"/>
</dbReference>
<reference evidence="6 7" key="1">
    <citation type="journal article" date="2016" name="Nat. Commun.">
        <title>Thousands of microbial genomes shed light on interconnected biogeochemical processes in an aquifer system.</title>
        <authorList>
            <person name="Anantharaman K."/>
            <person name="Brown C.T."/>
            <person name="Hug L.A."/>
            <person name="Sharon I."/>
            <person name="Castelle C.J."/>
            <person name="Probst A.J."/>
            <person name="Thomas B.C."/>
            <person name="Singh A."/>
            <person name="Wilkins M.J."/>
            <person name="Karaoz U."/>
            <person name="Brodie E.L."/>
            <person name="Williams K.H."/>
            <person name="Hubbard S.S."/>
            <person name="Banfield J.F."/>
        </authorList>
    </citation>
    <scope>NUCLEOTIDE SEQUENCE [LARGE SCALE GENOMIC DNA]</scope>
</reference>